<dbReference type="HOGENOM" id="CLU_212742_0_0_6"/>
<accession>Q1ZVJ3</accession>
<dbReference type="RefSeq" id="WP_005365235.1">
    <property type="nucleotide sequence ID" value="NZ_CH902599.1"/>
</dbReference>
<protein>
    <submittedName>
        <fullName evidence="1">Uncharacterized protein</fullName>
    </submittedName>
</protein>
<sequence>MKKLIVLAIIGFAAWYYHEHHGFEFIENFDIKDFKITSQYNSENTF</sequence>
<name>Q1ZVJ3_PHOAS</name>
<reference evidence="1 2" key="1">
    <citation type="journal article" date="2009" name="Proc. Natl. Acad. Sci. U.S.A.">
        <title>The genomic basis of trophic strategy in marine bacteria.</title>
        <authorList>
            <person name="Lauro F.M."/>
            <person name="McDougald D."/>
            <person name="Thomas T."/>
            <person name="Williams T.J."/>
            <person name="Egan S."/>
            <person name="Rice S."/>
            <person name="DeMaere M.Z."/>
            <person name="Ting L."/>
            <person name="Ertan H."/>
            <person name="Johnson J."/>
            <person name="Ferriera S."/>
            <person name="Lapidus A."/>
            <person name="Anderson I."/>
            <person name="Kyrpides N."/>
            <person name="Munk A.C."/>
            <person name="Detter C."/>
            <person name="Han C.S."/>
            <person name="Brown M.V."/>
            <person name="Robb F.T."/>
            <person name="Kjelleberg S."/>
            <person name="Cavicchioli R."/>
        </authorList>
    </citation>
    <scope>NUCLEOTIDE SEQUENCE [LARGE SCALE GENOMIC DNA]</scope>
    <source>
        <strain evidence="1 2">S14</strain>
    </source>
</reference>
<evidence type="ECO:0000313" key="2">
    <source>
        <dbReference type="Proteomes" id="UP000001603"/>
    </source>
</evidence>
<evidence type="ECO:0000313" key="1">
    <source>
        <dbReference type="EMBL" id="EAS66067.1"/>
    </source>
</evidence>
<dbReference type="AlphaFoldDB" id="Q1ZVJ3"/>
<dbReference type="Proteomes" id="UP000001603">
    <property type="component" value="Unassembled WGS sequence"/>
</dbReference>
<comment type="caution">
    <text evidence="1">The sequence shown here is derived from an EMBL/GenBank/DDBJ whole genome shotgun (WGS) entry which is preliminary data.</text>
</comment>
<dbReference type="EMBL" id="AAOJ01000001">
    <property type="protein sequence ID" value="EAS66067.1"/>
    <property type="molecule type" value="Genomic_DNA"/>
</dbReference>
<proteinExistence type="predicted"/>
<organism evidence="1 2">
    <name type="scientific">Photobacterium angustum (strain S14 / CCUG 15956)</name>
    <name type="common">Vibrio sp. (strain S14 / CCUG 15956)</name>
    <dbReference type="NCBI Taxonomy" id="314292"/>
    <lineage>
        <taxon>Bacteria</taxon>
        <taxon>Pseudomonadati</taxon>
        <taxon>Pseudomonadota</taxon>
        <taxon>Gammaproteobacteria</taxon>
        <taxon>Vibrionales</taxon>
        <taxon>Vibrionaceae</taxon>
        <taxon>Photobacterium</taxon>
    </lineage>
</organism>
<gene>
    <name evidence="1" type="ORF">VAS14_12159</name>
</gene>